<proteinExistence type="inferred from homology"/>
<accession>W8VWZ0</accession>
<dbReference type="RefSeq" id="WP_041497255.1">
    <property type="nucleotide sequence ID" value="NZ_AP014548.1"/>
</dbReference>
<comment type="similarity">
    <text evidence="1">Belongs to the transferase hexapeptide repeat family.</text>
</comment>
<dbReference type="AlphaFoldDB" id="W8VWZ0"/>
<dbReference type="CDD" id="cd03360">
    <property type="entry name" value="LbH_AT_putative"/>
    <property type="match status" value="1"/>
</dbReference>
<dbReference type="PANTHER" id="PTHR43300:SF7">
    <property type="entry name" value="UDP-N-ACETYLBACILLOSAMINE N-ACETYLTRANSFERASE"/>
    <property type="match status" value="1"/>
</dbReference>
<dbReference type="PANTHER" id="PTHR43300">
    <property type="entry name" value="ACETYLTRANSFERASE"/>
    <property type="match status" value="1"/>
</dbReference>
<dbReference type="EMBL" id="AP014548">
    <property type="protein sequence ID" value="BAO56743.1"/>
    <property type="molecule type" value="Genomic_DNA"/>
</dbReference>
<dbReference type="InterPro" id="IPR050179">
    <property type="entry name" value="Trans_hexapeptide_repeat"/>
</dbReference>
<name>W8VWZ0_9FLAO</name>
<gene>
    <name evidence="3" type="ORF">NMS_2734</name>
</gene>
<dbReference type="InterPro" id="IPR011004">
    <property type="entry name" value="Trimer_LpxA-like_sf"/>
</dbReference>
<dbReference type="OrthoDB" id="9794407at2"/>
<sequence length="214" mass="23161">MNKELLIIGGSSTALEINEAVQLGYMDVYCAVTFVIGDNEKADASLNTIRDSEVSEYVSGKEVSYIISLTNHSLRLKIVEAMQREGLKAVNIIHPVALVSPTVKMGLGNYIAAGAIVSVNAKVANHCIINFDTIVGHDAILEDHVMINPGARISGHAHIGGRTLIGTNSIIYQGIKVGNDVLIDAMTYINRDIGSNMICSSTRQLKVLKRLKWN</sequence>
<evidence type="ECO:0000313" key="4">
    <source>
        <dbReference type="Proteomes" id="UP000031760"/>
    </source>
</evidence>
<keyword evidence="4" id="KW-1185">Reference proteome</keyword>
<dbReference type="InterPro" id="IPR020019">
    <property type="entry name" value="AcTrfase_PglD-like"/>
</dbReference>
<dbReference type="KEGG" id="nmf:NMS_2734"/>
<dbReference type="Proteomes" id="UP000031760">
    <property type="component" value="Chromosome"/>
</dbReference>
<dbReference type="STRING" id="1454201.NMS_2734"/>
<dbReference type="SUPFAM" id="SSF51161">
    <property type="entry name" value="Trimeric LpxA-like enzymes"/>
    <property type="match status" value="1"/>
</dbReference>
<dbReference type="Gene3D" id="2.160.10.10">
    <property type="entry name" value="Hexapeptide repeat proteins"/>
    <property type="match status" value="1"/>
</dbReference>
<feature type="active site" description="Proton acceptor" evidence="2">
    <location>
        <position position="137"/>
    </location>
</feature>
<dbReference type="HOGENOM" id="CLU_081811_2_3_10"/>
<evidence type="ECO:0000313" key="3">
    <source>
        <dbReference type="EMBL" id="BAO56743.1"/>
    </source>
</evidence>
<organism evidence="3 4">
    <name type="scientific">Nonlabens marinus S1-08</name>
    <dbReference type="NCBI Taxonomy" id="1454201"/>
    <lineage>
        <taxon>Bacteria</taxon>
        <taxon>Pseudomonadati</taxon>
        <taxon>Bacteroidota</taxon>
        <taxon>Flavobacteriia</taxon>
        <taxon>Flavobacteriales</taxon>
        <taxon>Flavobacteriaceae</taxon>
        <taxon>Nonlabens</taxon>
    </lineage>
</organism>
<reference evidence="3 4" key="1">
    <citation type="journal article" date="2014" name="Proc. Natl. Acad. Sci. U.S.A.">
        <title>Functional characterization of flavobacteria rhodopsins reveals a unique class of light-driven chloride pump in bacteria.</title>
        <authorList>
            <person name="Yoshizawa S."/>
            <person name="Kumagai Y."/>
            <person name="Kim H."/>
            <person name="Ogura Y."/>
            <person name="Hayashi T."/>
            <person name="Iwasaki W."/>
            <person name="DeLong E.F."/>
            <person name="Kogure K."/>
        </authorList>
    </citation>
    <scope>NUCLEOTIDE SEQUENCE [LARGE SCALE GENOMIC DNA]</scope>
    <source>
        <strain evidence="3 4">S1-08</strain>
    </source>
</reference>
<evidence type="ECO:0000256" key="2">
    <source>
        <dbReference type="PIRSR" id="PIRSR620019-1"/>
    </source>
</evidence>
<protein>
    <submittedName>
        <fullName evidence="3">4-amino-6-deoxy-N-Acetyl-D-hexosaminyl-(Lipid carrier) acetyltrasferase</fullName>
    </submittedName>
</protein>
<evidence type="ECO:0000256" key="1">
    <source>
        <dbReference type="ARBA" id="ARBA00007274"/>
    </source>
</evidence>
<feature type="site" description="Increases basicity of active site His" evidence="2">
    <location>
        <position position="138"/>
    </location>
</feature>